<dbReference type="GO" id="GO:0006633">
    <property type="term" value="P:fatty acid biosynthetic process"/>
    <property type="evidence" value="ECO:0007669"/>
    <property type="project" value="UniProtKB-KW"/>
</dbReference>
<dbReference type="GeneID" id="73466972"/>
<dbReference type="RefSeq" id="XP_049266528.1">
    <property type="nucleotide sequence ID" value="XM_049405332.1"/>
</dbReference>
<dbReference type="Pfam" id="PF13561">
    <property type="entry name" value="adh_short_C2"/>
    <property type="match status" value="1"/>
</dbReference>
<protein>
    <submittedName>
        <fullName evidence="11">SPS23</fullName>
    </submittedName>
</protein>
<dbReference type="PROSITE" id="PS00061">
    <property type="entry name" value="ADH_SHORT"/>
    <property type="match status" value="1"/>
</dbReference>
<dbReference type="AlphaFoldDB" id="A0A8J5QYE3"/>
<dbReference type="FunFam" id="3.40.50.720:FF:000084">
    <property type="entry name" value="Short-chain dehydrogenase reductase"/>
    <property type="match status" value="1"/>
</dbReference>
<keyword evidence="7" id="KW-0560">Oxidoreductase</keyword>
<evidence type="ECO:0000256" key="9">
    <source>
        <dbReference type="ARBA" id="ARBA00023140"/>
    </source>
</evidence>
<dbReference type="GO" id="GO:0005777">
    <property type="term" value="C:peroxisome"/>
    <property type="evidence" value="ECO:0007669"/>
    <property type="project" value="UniProtKB-SubCell"/>
</dbReference>
<keyword evidence="8" id="KW-0443">Lipid metabolism</keyword>
<evidence type="ECO:0000256" key="4">
    <source>
        <dbReference type="ARBA" id="ARBA00022553"/>
    </source>
</evidence>
<gene>
    <name evidence="11" type="ORF">J8A68_000171</name>
</gene>
<accession>A0A8J5QYE3</accession>
<dbReference type="InterPro" id="IPR052388">
    <property type="entry name" value="Peroxisomal_t2-enoyl-CoA_red"/>
</dbReference>
<reference evidence="11 12" key="1">
    <citation type="journal article" date="2021" name="DNA Res.">
        <title>Genome analysis of Candida subhashii reveals its hybrid nature and dual mitochondrial genome conformations.</title>
        <authorList>
            <person name="Mixao V."/>
            <person name="Hegedusova E."/>
            <person name="Saus E."/>
            <person name="Pryszcz L.P."/>
            <person name="Cillingova A."/>
            <person name="Nosek J."/>
            <person name="Gabaldon T."/>
        </authorList>
    </citation>
    <scope>NUCLEOTIDE SEQUENCE [LARGE SCALE GENOMIC DNA]</scope>
    <source>
        <strain evidence="11 12">CBS 10753</strain>
    </source>
</reference>
<keyword evidence="4" id="KW-0597">Phosphoprotein</keyword>
<comment type="caution">
    <text evidence="11">The sequence shown here is derived from an EMBL/GenBank/DDBJ whole genome shotgun (WGS) entry which is preliminary data.</text>
</comment>
<dbReference type="PANTHER" id="PTHR24317">
    <property type="entry name" value="PEROXISOMAL TRANS-2-ENOYL-COA REDUCTASE"/>
    <property type="match status" value="1"/>
</dbReference>
<keyword evidence="3" id="KW-0444">Lipid biosynthesis</keyword>
<evidence type="ECO:0000256" key="8">
    <source>
        <dbReference type="ARBA" id="ARBA00023098"/>
    </source>
</evidence>
<dbReference type="OrthoDB" id="47007at2759"/>
<dbReference type="InterPro" id="IPR002347">
    <property type="entry name" value="SDR_fam"/>
</dbReference>
<evidence type="ECO:0000256" key="10">
    <source>
        <dbReference type="ARBA" id="ARBA00023160"/>
    </source>
</evidence>
<evidence type="ECO:0000256" key="5">
    <source>
        <dbReference type="ARBA" id="ARBA00022832"/>
    </source>
</evidence>
<dbReference type="GO" id="GO:0019166">
    <property type="term" value="F:trans-2-enoyl-CoA reductase (NADPH) activity"/>
    <property type="evidence" value="ECO:0007669"/>
    <property type="project" value="TreeGrafter"/>
</dbReference>
<keyword evidence="12" id="KW-1185">Reference proteome</keyword>
<evidence type="ECO:0000256" key="3">
    <source>
        <dbReference type="ARBA" id="ARBA00022516"/>
    </source>
</evidence>
<evidence type="ECO:0000313" key="11">
    <source>
        <dbReference type="EMBL" id="KAG7666300.1"/>
    </source>
</evidence>
<dbReference type="PANTHER" id="PTHR24317:SF7">
    <property type="entry name" value="PEROXISOMAL TRANS-2-ENOYL-COA REDUCTASE"/>
    <property type="match status" value="1"/>
</dbReference>
<organism evidence="11 12">
    <name type="scientific">[Candida] subhashii</name>
    <dbReference type="NCBI Taxonomy" id="561895"/>
    <lineage>
        <taxon>Eukaryota</taxon>
        <taxon>Fungi</taxon>
        <taxon>Dikarya</taxon>
        <taxon>Ascomycota</taxon>
        <taxon>Saccharomycotina</taxon>
        <taxon>Pichiomycetes</taxon>
        <taxon>Debaryomycetaceae</taxon>
        <taxon>Spathaspora</taxon>
    </lineage>
</organism>
<dbReference type="GO" id="GO:0033306">
    <property type="term" value="P:phytol metabolic process"/>
    <property type="evidence" value="ECO:0007669"/>
    <property type="project" value="TreeGrafter"/>
</dbReference>
<keyword evidence="10" id="KW-0275">Fatty acid biosynthesis</keyword>
<sequence>MSYNFANKIAIVTGGLSGIGLATTVKLLNLGAKVVVGDITPANKVDAALNTIRKLSPNNHSVQFIHTDVAKFEDNTNLVDFTLDEHKGLNFVVANAGMINTTCLGADETFDEFKRVIDVNLNGLFALNKLAIKYWEEFEKPGNIVNVGSILSYVGNPGLANYTASKGGVKLLTQTLAIEYAKKGIRVNSVNPAYIKTPLLDALEKKVYDELVLRHPIGRLGEPEEIADAIAFLLSDEASFITGISLLVDGGYTAQ</sequence>
<keyword evidence="9" id="KW-0576">Peroxisome</keyword>
<evidence type="ECO:0000256" key="6">
    <source>
        <dbReference type="ARBA" id="ARBA00022857"/>
    </source>
</evidence>
<comment type="subcellular location">
    <subcellularLocation>
        <location evidence="1">Peroxisome</location>
    </subcellularLocation>
</comment>
<keyword evidence="5" id="KW-0276">Fatty acid metabolism</keyword>
<dbReference type="NCBIfam" id="NF005559">
    <property type="entry name" value="PRK07231.1"/>
    <property type="match status" value="1"/>
</dbReference>
<evidence type="ECO:0000256" key="2">
    <source>
        <dbReference type="ARBA" id="ARBA00005189"/>
    </source>
</evidence>
<comment type="pathway">
    <text evidence="2">Lipid metabolism.</text>
</comment>
<proteinExistence type="predicted"/>
<evidence type="ECO:0000256" key="7">
    <source>
        <dbReference type="ARBA" id="ARBA00023002"/>
    </source>
</evidence>
<dbReference type="Proteomes" id="UP000694255">
    <property type="component" value="Unassembled WGS sequence"/>
</dbReference>
<dbReference type="EMBL" id="JAGSYN010000022">
    <property type="protein sequence ID" value="KAG7666300.1"/>
    <property type="molecule type" value="Genomic_DNA"/>
</dbReference>
<evidence type="ECO:0000313" key="12">
    <source>
        <dbReference type="Proteomes" id="UP000694255"/>
    </source>
</evidence>
<evidence type="ECO:0000256" key="1">
    <source>
        <dbReference type="ARBA" id="ARBA00004275"/>
    </source>
</evidence>
<name>A0A8J5QYE3_9ASCO</name>
<keyword evidence="6" id="KW-0521">NADP</keyword>
<dbReference type="InterPro" id="IPR020904">
    <property type="entry name" value="Sc_DH/Rdtase_CS"/>
</dbReference>